<accession>A0AC60VZU0</accession>
<proteinExistence type="predicted"/>
<reference evidence="1 2" key="1">
    <citation type="journal article" date="2020" name="Appl. Environ. Microbiol.">
        <title>Genomic Characteristics of a Novel Species of Ammonia-Oxidizing Archaea from the Jiulong River Estuary.</title>
        <authorList>
            <person name="Zou D."/>
            <person name="Wan R."/>
            <person name="Han L."/>
            <person name="Xu M.N."/>
            <person name="Liu Y."/>
            <person name="Liu H."/>
            <person name="Kao S.J."/>
            <person name="Li M."/>
        </authorList>
    </citation>
    <scope>NUCLEOTIDE SEQUENCE [LARGE SCALE GENOMIC DNA]</scope>
    <source>
        <strain evidence="1">W1bin1</strain>
    </source>
</reference>
<organism evidence="1 2">
    <name type="scientific">Candidatus Nitrosomaritimum aestuariumsis</name>
    <dbReference type="NCBI Taxonomy" id="3342354"/>
    <lineage>
        <taxon>Archaea</taxon>
        <taxon>Nitrososphaerota</taxon>
        <taxon>Nitrososphaeria</taxon>
        <taxon>Nitrosopumilales</taxon>
        <taxon>Nitrosopumilaceae</taxon>
        <taxon>Candidatus Nitrosomaritimum</taxon>
    </lineage>
</organism>
<gene>
    <name evidence="1" type="ORF">H2B03_07535</name>
</gene>
<name>A0AC60VZU0_9ARCH</name>
<protein>
    <submittedName>
        <fullName evidence="1">PEFG-CTERM sorting domain-containing protein</fullName>
    </submittedName>
</protein>
<dbReference type="EMBL" id="JACEMZ010000061">
    <property type="protein sequence ID" value="MBA4452998.1"/>
    <property type="molecule type" value="Genomic_DNA"/>
</dbReference>
<sequence length="392" mass="43497">MLKKSAVVLMVLLLIPLSNFAVHGQSEFDTIAMGLDMPNIEMTPTTGQPGTEIEIKVTNMPSIPEGIDPRIEFFVYLPFVSAIGHNVPLTCDGKSCFALYSFDEISNKKLPPKTISLTLFSTTNPVPVTQAGLRESICDLKINGQTIERYSETCTDIDQPVGDYEIKFGWGIQQSKLYDVRETLIFTVTEKESITEETPQDKDELAMSQYEEGVISESEFEQILRDLGYDDEEIRQSKALIGKLEHQVGFKTPLKGPIPVQGTDHELTYSITGGVITQVSPDIESKSLIINIDSLSNGTLFIQLPRDVIDAKFDEDDDDFFVLIDGLETGYGETKSINDRTLTIQFPAGTEEIEIIGTFVVPEFGTIVLLILLVSISSVIVLSRTKYSLMKI</sequence>
<evidence type="ECO:0000313" key="1">
    <source>
        <dbReference type="EMBL" id="MBA4452998.1"/>
    </source>
</evidence>
<evidence type="ECO:0000313" key="2">
    <source>
        <dbReference type="Proteomes" id="UP000559653"/>
    </source>
</evidence>
<dbReference type="Proteomes" id="UP000559653">
    <property type="component" value="Unassembled WGS sequence"/>
</dbReference>
<comment type="caution">
    <text evidence="1">The sequence shown here is derived from an EMBL/GenBank/DDBJ whole genome shotgun (WGS) entry which is preliminary data.</text>
</comment>